<feature type="transmembrane region" description="Helical" evidence="1">
    <location>
        <begin position="45"/>
        <end position="68"/>
    </location>
</feature>
<dbReference type="OrthoDB" id="2965336at2"/>
<evidence type="ECO:0000256" key="1">
    <source>
        <dbReference type="SAM" id="Phobius"/>
    </source>
</evidence>
<proteinExistence type="predicted"/>
<organism evidence="2 3">
    <name type="scientific">Cytobacillus praedii</name>
    <dbReference type="NCBI Taxonomy" id="1742358"/>
    <lineage>
        <taxon>Bacteria</taxon>
        <taxon>Bacillati</taxon>
        <taxon>Bacillota</taxon>
        <taxon>Bacilli</taxon>
        <taxon>Bacillales</taxon>
        <taxon>Bacillaceae</taxon>
        <taxon>Cytobacillus</taxon>
    </lineage>
</organism>
<reference evidence="2 3" key="1">
    <citation type="submission" date="2019-03" db="EMBL/GenBank/DDBJ databases">
        <authorList>
            <person name="Jensen L."/>
            <person name="Storgaard J."/>
            <person name="Sulaj E."/>
            <person name="Schramm A."/>
            <person name="Marshall I.P.G."/>
        </authorList>
    </citation>
    <scope>NUCLEOTIDE SEQUENCE [LARGE SCALE GENOMIC DNA]</scope>
    <source>
        <strain evidence="2 3">2017H2G3</strain>
    </source>
</reference>
<dbReference type="EMBL" id="SJTH01000004">
    <property type="protein sequence ID" value="TCJ05550.1"/>
    <property type="molecule type" value="Genomic_DNA"/>
</dbReference>
<dbReference type="RefSeq" id="WP_057764303.1">
    <property type="nucleotide sequence ID" value="NZ_CP183326.1"/>
</dbReference>
<evidence type="ECO:0000313" key="3">
    <source>
        <dbReference type="Proteomes" id="UP000293846"/>
    </source>
</evidence>
<dbReference type="Proteomes" id="UP000293846">
    <property type="component" value="Unassembled WGS sequence"/>
</dbReference>
<dbReference type="AlphaFoldDB" id="A0A4R1B4F7"/>
<sequence>MKKSEWSDKQLEDLLSQMPKIKDERDPHEIYQNITVRMNKRKQRVWVMPTAAAALAAVLFFILVPNLFNWQNSEEQVADLANQSKSSQKISMKEDADIQEAEEKVSIEEESAIPFTAEENPEEQDEIGIRSMDVDDSATAVYEEDIGGMEVLTYAIPDENAMLAVPVSVLVAKREDKTKFDLFEENMMTLNEKEWGLKDYFPLKAEFSLDEQSNVLTVDFPADHPYRDGSASESVFNDALSYTLSSLDISEIKFTTDGKPGMDLGNSGFIEEFIPEYGNHAYYFYYPNKTETKPYIVPYGEQLSSISEAFAAMKENQDKAKLTASIPADINFETEVNQEEKKLIIRFGEGSDIKNDQPTLHTIEAILLTAKDFNYQAVKMENANVEMVGRFNLDNEIKVPVAANKRSLP</sequence>
<keyword evidence="1" id="KW-0472">Membrane</keyword>
<keyword evidence="1" id="KW-1133">Transmembrane helix</keyword>
<evidence type="ECO:0000313" key="2">
    <source>
        <dbReference type="EMBL" id="TCJ05550.1"/>
    </source>
</evidence>
<accession>A0A4R1B4F7</accession>
<protein>
    <recommendedName>
        <fullName evidence="4">Negative regulator of sigma-X activity</fullName>
    </recommendedName>
</protein>
<keyword evidence="1" id="KW-0812">Transmembrane</keyword>
<dbReference type="STRING" id="1742358.GCA_001439605_05000"/>
<evidence type="ECO:0008006" key="4">
    <source>
        <dbReference type="Google" id="ProtNLM"/>
    </source>
</evidence>
<keyword evidence="3" id="KW-1185">Reference proteome</keyword>
<gene>
    <name evidence="2" type="ORF">E0Y62_05225</name>
</gene>
<name>A0A4R1B4F7_9BACI</name>
<comment type="caution">
    <text evidence="2">The sequence shown here is derived from an EMBL/GenBank/DDBJ whole genome shotgun (WGS) entry which is preliminary data.</text>
</comment>